<dbReference type="GeneID" id="17351369"/>
<keyword evidence="2" id="KW-1185">Reference proteome</keyword>
<dbReference type="OrthoDB" id="25879at2759"/>
<reference evidence="1 2" key="1">
    <citation type="journal article" date="2010" name="Plant Cell">
        <title>The Chlorella variabilis NC64A genome reveals adaptation to photosymbiosis, coevolution with viruses, and cryptic sex.</title>
        <authorList>
            <person name="Blanc G."/>
            <person name="Duncan G."/>
            <person name="Agarkova I."/>
            <person name="Borodovsky M."/>
            <person name="Gurnon J."/>
            <person name="Kuo A."/>
            <person name="Lindquist E."/>
            <person name="Lucas S."/>
            <person name="Pangilinan J."/>
            <person name="Polle J."/>
            <person name="Salamov A."/>
            <person name="Terry A."/>
            <person name="Yamada T."/>
            <person name="Dunigan D.D."/>
            <person name="Grigoriev I.V."/>
            <person name="Claverie J.M."/>
            <person name="Van Etten J.L."/>
        </authorList>
    </citation>
    <scope>NUCLEOTIDE SEQUENCE [LARGE SCALE GENOMIC DNA]</scope>
    <source>
        <strain evidence="1 2">NC64A</strain>
    </source>
</reference>
<dbReference type="SUPFAM" id="SSF57184">
    <property type="entry name" value="Growth factor receptor domain"/>
    <property type="match status" value="1"/>
</dbReference>
<dbReference type="Proteomes" id="UP000008141">
    <property type="component" value="Unassembled WGS sequence"/>
</dbReference>
<organism evidence="2">
    <name type="scientific">Chlorella variabilis</name>
    <name type="common">Green alga</name>
    <dbReference type="NCBI Taxonomy" id="554065"/>
    <lineage>
        <taxon>Eukaryota</taxon>
        <taxon>Viridiplantae</taxon>
        <taxon>Chlorophyta</taxon>
        <taxon>core chlorophytes</taxon>
        <taxon>Trebouxiophyceae</taxon>
        <taxon>Chlorellales</taxon>
        <taxon>Chlorellaceae</taxon>
        <taxon>Chlorella clade</taxon>
        <taxon>Chlorella</taxon>
    </lineage>
</organism>
<name>E1ZQJ1_CHLVA</name>
<dbReference type="RefSeq" id="XP_005844049.1">
    <property type="nucleotide sequence ID" value="XM_005843987.1"/>
</dbReference>
<evidence type="ECO:0000313" key="1">
    <source>
        <dbReference type="EMBL" id="EFN51947.1"/>
    </source>
</evidence>
<dbReference type="EMBL" id="GL433859">
    <property type="protein sequence ID" value="EFN51947.1"/>
    <property type="molecule type" value="Genomic_DNA"/>
</dbReference>
<evidence type="ECO:0000313" key="2">
    <source>
        <dbReference type="Proteomes" id="UP000008141"/>
    </source>
</evidence>
<dbReference type="KEGG" id="cvr:CHLNCDRAFT_139612"/>
<dbReference type="InterPro" id="IPR009030">
    <property type="entry name" value="Growth_fac_rcpt_cys_sf"/>
</dbReference>
<dbReference type="InParanoid" id="E1ZQJ1"/>
<sequence length="195" mass="20996">MTPCWLSPPLCDICKTGWGRLNGTVATCVPCAPANCARCKGSTPNVCTVCLPRYFRTSQGTCKKCPANCVECENLTGKCLRCKPPTWDADAYSWAPVYGKTDAGTCVLCTPTSPNGGYHLGWCAACDGDKPSKCTKCVDKNNGFPMYVQQDKDCGFCTSLHGDKCLKCRNGDGKCVICDTDNGYIFDGVFSCKKP</sequence>
<dbReference type="AlphaFoldDB" id="E1ZQJ1"/>
<accession>E1ZQJ1</accession>
<gene>
    <name evidence="1" type="ORF">CHLNCDRAFT_139612</name>
</gene>
<proteinExistence type="predicted"/>
<protein>
    <submittedName>
        <fullName evidence="1">Uncharacterized protein</fullName>
    </submittedName>
</protein>